<keyword evidence="3" id="KW-1185">Reference proteome</keyword>
<feature type="region of interest" description="Disordered" evidence="1">
    <location>
        <begin position="371"/>
        <end position="395"/>
    </location>
</feature>
<feature type="region of interest" description="Disordered" evidence="1">
    <location>
        <begin position="554"/>
        <end position="573"/>
    </location>
</feature>
<organism evidence="2 3">
    <name type="scientific">Protopolystoma xenopodis</name>
    <dbReference type="NCBI Taxonomy" id="117903"/>
    <lineage>
        <taxon>Eukaryota</taxon>
        <taxon>Metazoa</taxon>
        <taxon>Spiralia</taxon>
        <taxon>Lophotrochozoa</taxon>
        <taxon>Platyhelminthes</taxon>
        <taxon>Monogenea</taxon>
        <taxon>Polyopisthocotylea</taxon>
        <taxon>Polystomatidea</taxon>
        <taxon>Polystomatidae</taxon>
        <taxon>Protopolystoma</taxon>
    </lineage>
</organism>
<comment type="caution">
    <text evidence="2">The sequence shown here is derived from an EMBL/GenBank/DDBJ whole genome shotgun (WGS) entry which is preliminary data.</text>
</comment>
<proteinExistence type="predicted"/>
<gene>
    <name evidence="2" type="ORF">PXEA_LOCUS17903</name>
</gene>
<sequence length="604" mass="65686">MTHLRTCTPPRRALVRSHKSLRHRNERMRQLTLLDRLVLGLNCSVSQGDDEIHIKQLHAEDLNILTQRINRTGFLITSLALRTTANNDAEYNIVLTYSPKMEAEAKRAARKLRSLGTIGSSRFASNDLSLNFGNEPGDDGDGEDDEYGLDVDFELDKEVGELHCKTSKQHSFSSGNKHNKFREDESDIAKPGKDPSLGVRSSLSMLEQFHKGCLSRPVRSLVNCSTSLENTGYASDTISEIISRQEIFLTEFNKKPSFSDDSNFDRDENCHLRPFSSVLFKNNRSKGALSQWLFSTHNSSSIHKPRSVHNCDSDNSDDADTLAPIYHSMSSGQQAELTRSRTIRNPFNKVKKSVSSAFMLFLQEKQIRGVTPRQLPGGTTAKRPRNSDIGDSGEDIQVGNISPHTTPMPIACGGALSAPNQLHVNRKNLCDNEMLGAGFVPATQTIQLSASSFRRHSPRKLIRKVYTGSSTIPKILNRKRPGPSITSSQSQQPSSNSSGPSVSLVHHVTAPSMQPSALPPPAPASTPLINVSLTSGISNSSGSTVFLSGPVAPSITESSTSAQHQTSITSSPTIVNVSARPQNSGSATAQIVVTQVAAPTSSHS</sequence>
<dbReference type="AlphaFoldDB" id="A0A448X027"/>
<feature type="non-terminal residue" evidence="2">
    <location>
        <position position="604"/>
    </location>
</feature>
<protein>
    <submittedName>
        <fullName evidence="2">Uncharacterized protein</fullName>
    </submittedName>
</protein>
<dbReference type="EMBL" id="CAAALY010067859">
    <property type="protein sequence ID" value="VEL24463.1"/>
    <property type="molecule type" value="Genomic_DNA"/>
</dbReference>
<dbReference type="OrthoDB" id="6250648at2759"/>
<reference evidence="2" key="1">
    <citation type="submission" date="2018-11" db="EMBL/GenBank/DDBJ databases">
        <authorList>
            <consortium name="Pathogen Informatics"/>
        </authorList>
    </citation>
    <scope>NUCLEOTIDE SEQUENCE</scope>
</reference>
<feature type="compositionally biased region" description="Low complexity" evidence="1">
    <location>
        <begin position="483"/>
        <end position="503"/>
    </location>
</feature>
<accession>A0A448X027</accession>
<feature type="region of interest" description="Disordered" evidence="1">
    <location>
        <begin position="166"/>
        <end position="195"/>
    </location>
</feature>
<feature type="compositionally biased region" description="Basic and acidic residues" evidence="1">
    <location>
        <begin position="181"/>
        <end position="193"/>
    </location>
</feature>
<feature type="region of interest" description="Disordered" evidence="1">
    <location>
        <begin position="472"/>
        <end position="503"/>
    </location>
</feature>
<feature type="compositionally biased region" description="Polar residues" evidence="1">
    <location>
        <begin position="555"/>
        <end position="573"/>
    </location>
</feature>
<evidence type="ECO:0000313" key="2">
    <source>
        <dbReference type="EMBL" id="VEL24463.1"/>
    </source>
</evidence>
<dbReference type="Proteomes" id="UP000784294">
    <property type="component" value="Unassembled WGS sequence"/>
</dbReference>
<evidence type="ECO:0000313" key="3">
    <source>
        <dbReference type="Proteomes" id="UP000784294"/>
    </source>
</evidence>
<evidence type="ECO:0000256" key="1">
    <source>
        <dbReference type="SAM" id="MobiDB-lite"/>
    </source>
</evidence>
<name>A0A448X027_9PLAT</name>